<dbReference type="EMBL" id="UYRU01055212">
    <property type="protein sequence ID" value="VDN12967.1"/>
    <property type="molecule type" value="Genomic_DNA"/>
</dbReference>
<accession>A0A3P7LMT1</accession>
<dbReference type="AlphaFoldDB" id="A0A3P7LMT1"/>
<reference evidence="1 2" key="1">
    <citation type="submission" date="2018-11" db="EMBL/GenBank/DDBJ databases">
        <authorList>
            <consortium name="Pathogen Informatics"/>
        </authorList>
    </citation>
    <scope>NUCLEOTIDE SEQUENCE [LARGE SCALE GENOMIC DNA]</scope>
</reference>
<gene>
    <name evidence="1" type="ORF">DILT_LOCUS8798</name>
</gene>
<dbReference type="Proteomes" id="UP000281553">
    <property type="component" value="Unassembled WGS sequence"/>
</dbReference>
<organism evidence="1 2">
    <name type="scientific">Dibothriocephalus latus</name>
    <name type="common">Fish tapeworm</name>
    <name type="synonym">Diphyllobothrium latum</name>
    <dbReference type="NCBI Taxonomy" id="60516"/>
    <lineage>
        <taxon>Eukaryota</taxon>
        <taxon>Metazoa</taxon>
        <taxon>Spiralia</taxon>
        <taxon>Lophotrochozoa</taxon>
        <taxon>Platyhelminthes</taxon>
        <taxon>Cestoda</taxon>
        <taxon>Eucestoda</taxon>
        <taxon>Diphyllobothriidea</taxon>
        <taxon>Diphyllobothriidae</taxon>
        <taxon>Dibothriocephalus</taxon>
    </lineage>
</organism>
<evidence type="ECO:0000313" key="1">
    <source>
        <dbReference type="EMBL" id="VDN12967.1"/>
    </source>
</evidence>
<name>A0A3P7LMT1_DIBLA</name>
<keyword evidence="2" id="KW-1185">Reference proteome</keyword>
<sequence>MTNTGGEVFDEVLNAPSSSSLTTDKFAVLSDFKARVNANHAKWQEVLGSLQQYEKNAFSSPTPYFGSPWMYPRSRQWQLPDYARVRKLRCRDIPITKTGHGAECRTDHLPFF</sequence>
<evidence type="ECO:0000313" key="2">
    <source>
        <dbReference type="Proteomes" id="UP000281553"/>
    </source>
</evidence>
<protein>
    <submittedName>
        <fullName evidence="1">Uncharacterized protein</fullName>
    </submittedName>
</protein>
<proteinExistence type="predicted"/>